<comment type="caution">
    <text evidence="2">The sequence shown here is derived from an EMBL/GenBank/DDBJ whole genome shotgun (WGS) entry which is preliminary data.</text>
</comment>
<keyword evidence="1" id="KW-0472">Membrane</keyword>
<keyword evidence="1" id="KW-1133">Transmembrane helix</keyword>
<keyword evidence="1" id="KW-0812">Transmembrane</keyword>
<name>A0A8H6G2M2_9LECA</name>
<sequence>MITIRPSRQKMYADDPKFLWKYILRSLAIILALISIGLIGWSLAHQVVFPNNIYDNYDYAYYDWPYNSDIWFLPWEFITLGLSIIWNVANILVLLIRNRPIHPGANVACDLLLWLGLIVTGTFATVGAGNYFWWYPNDYDNDNQGGPVAESDDNSSSYFIFPNSTVSNATSTASDLCETFTSCAAQKSYNDAVNRKGTVIAVGAALSFLVLLLHFALFVSACRYTNARLVTARATVIADGMYNEKVSGDAGGERNPNAGFVPISEPVEQQAPLHYGMPPAPTGMTVGDKGKRRAVMSEELGRGVRFSYEQPEVVVQGPGDERAAAAAYGNDVYEA</sequence>
<evidence type="ECO:0008006" key="4">
    <source>
        <dbReference type="Google" id="ProtNLM"/>
    </source>
</evidence>
<reference evidence="2 3" key="1">
    <citation type="journal article" date="2020" name="Genomics">
        <title>Complete, high-quality genomes from long-read metagenomic sequencing of two wolf lichen thalli reveals enigmatic genome architecture.</title>
        <authorList>
            <person name="McKenzie S.K."/>
            <person name="Walston R.F."/>
            <person name="Allen J.L."/>
        </authorList>
    </citation>
    <scope>NUCLEOTIDE SEQUENCE [LARGE SCALE GENOMIC DNA]</scope>
    <source>
        <strain evidence="2">WasteWater2</strain>
    </source>
</reference>
<gene>
    <name evidence="2" type="ORF">HO173_002653</name>
</gene>
<dbReference type="RefSeq" id="XP_037168678.1">
    <property type="nucleotide sequence ID" value="XM_037304585.1"/>
</dbReference>
<feature type="transmembrane region" description="Helical" evidence="1">
    <location>
        <begin position="70"/>
        <end position="96"/>
    </location>
</feature>
<evidence type="ECO:0000313" key="2">
    <source>
        <dbReference type="EMBL" id="KAF6239391.1"/>
    </source>
</evidence>
<protein>
    <recommendedName>
        <fullName evidence="4">MARVEL domain-containing protein</fullName>
    </recommendedName>
</protein>
<accession>A0A8H6G2M2</accession>
<dbReference type="OrthoDB" id="5279542at2759"/>
<feature type="transmembrane region" description="Helical" evidence="1">
    <location>
        <begin position="108"/>
        <end position="133"/>
    </location>
</feature>
<evidence type="ECO:0000256" key="1">
    <source>
        <dbReference type="SAM" id="Phobius"/>
    </source>
</evidence>
<dbReference type="Proteomes" id="UP000578531">
    <property type="component" value="Unassembled WGS sequence"/>
</dbReference>
<dbReference type="EMBL" id="JACCJC010000006">
    <property type="protein sequence ID" value="KAF6239391.1"/>
    <property type="molecule type" value="Genomic_DNA"/>
</dbReference>
<evidence type="ECO:0000313" key="3">
    <source>
        <dbReference type="Proteomes" id="UP000578531"/>
    </source>
</evidence>
<dbReference type="GeneID" id="59284325"/>
<proteinExistence type="predicted"/>
<organism evidence="2 3">
    <name type="scientific">Letharia columbiana</name>
    <dbReference type="NCBI Taxonomy" id="112416"/>
    <lineage>
        <taxon>Eukaryota</taxon>
        <taxon>Fungi</taxon>
        <taxon>Dikarya</taxon>
        <taxon>Ascomycota</taxon>
        <taxon>Pezizomycotina</taxon>
        <taxon>Lecanoromycetes</taxon>
        <taxon>OSLEUM clade</taxon>
        <taxon>Lecanoromycetidae</taxon>
        <taxon>Lecanorales</taxon>
        <taxon>Lecanorineae</taxon>
        <taxon>Parmeliaceae</taxon>
        <taxon>Letharia</taxon>
    </lineage>
</organism>
<keyword evidence="3" id="KW-1185">Reference proteome</keyword>
<dbReference type="AlphaFoldDB" id="A0A8H6G2M2"/>
<feature type="transmembrane region" description="Helical" evidence="1">
    <location>
        <begin position="199"/>
        <end position="219"/>
    </location>
</feature>